<dbReference type="RefSeq" id="WP_141927079.1">
    <property type="nucleotide sequence ID" value="NZ_VFMO01000001.1"/>
</dbReference>
<dbReference type="AlphaFoldDB" id="A0A542EBS7"/>
<keyword evidence="1" id="KW-0677">Repeat</keyword>
<dbReference type="Pfam" id="PF12848">
    <property type="entry name" value="ABC_tran_Xtn"/>
    <property type="match status" value="1"/>
</dbReference>
<name>A0A542EBS7_9MICO</name>
<dbReference type="FunFam" id="3.40.50.300:FF:000011">
    <property type="entry name" value="Putative ABC transporter ATP-binding component"/>
    <property type="match status" value="1"/>
</dbReference>
<protein>
    <submittedName>
        <fullName evidence="6">Macrolide transport system ATP-binding/permease protein</fullName>
    </submittedName>
</protein>
<feature type="coiled-coil region" evidence="4">
    <location>
        <begin position="259"/>
        <end position="286"/>
    </location>
</feature>
<dbReference type="InterPro" id="IPR003439">
    <property type="entry name" value="ABC_transporter-like_ATP-bd"/>
</dbReference>
<dbReference type="EMBL" id="VFMO01000001">
    <property type="protein sequence ID" value="TQJ12755.1"/>
    <property type="molecule type" value="Genomic_DNA"/>
</dbReference>
<evidence type="ECO:0000259" key="5">
    <source>
        <dbReference type="PROSITE" id="PS50893"/>
    </source>
</evidence>
<keyword evidence="3 6" id="KW-0067">ATP-binding</keyword>
<accession>A0A542EBS7</accession>
<sequence length="529" mass="56832">MPANSSPTLLLDDLAVTYDGRWILDGISLAASAGNRVGLVGENGSGKSTLLRLAAGVEPPTRGEVHAPADLGYVAQDGGLAPEHTIARVLHDALAPLHAAVRELEELATGLEQPGAADRYDEVLAWATRHDAWTATARAERAAALLGLEQLPHDRPVGTLSGGQRGRLALAALLARRPDCVLLDEPTNHLDDTALTFLEEELRAMSGVVVAASHDRTFLDGVCTSIVDFDRTHFGTDGEGGRSYTGNYSDYLAEKARSRARWQEAFEAQQEELNELRATARTTNLDVAHDRPPRDGDKFIYAFKGSRVQATVSRRRRNAEQRIAAIERARISKPPKTLRFGGTFSADGAGWVSARDAAVAGRFRIGRLDVCAGEHWLITGANGSGKSSLLAAIAGELALGHGTLEVSARRIGFLRQEISFAEPHLTPLQAYGDDESQPGLDTLGLLPPRDARRPIGQLSLGQQQRLALAMLIAGRPDLVLLDEPTNHLSLGLVEELEAALLDAPATVLVASHDRWLRSRWSGPTVLLGS</sequence>
<dbReference type="Gene3D" id="3.40.50.300">
    <property type="entry name" value="P-loop containing nucleotide triphosphate hydrolases"/>
    <property type="match status" value="2"/>
</dbReference>
<dbReference type="InterPro" id="IPR027417">
    <property type="entry name" value="P-loop_NTPase"/>
</dbReference>
<dbReference type="InterPro" id="IPR017871">
    <property type="entry name" value="ABC_transporter-like_CS"/>
</dbReference>
<keyword evidence="4" id="KW-0175">Coiled coil</keyword>
<dbReference type="SUPFAM" id="SSF52540">
    <property type="entry name" value="P-loop containing nucleoside triphosphate hydrolases"/>
    <property type="match status" value="2"/>
</dbReference>
<dbReference type="InterPro" id="IPR003593">
    <property type="entry name" value="AAA+_ATPase"/>
</dbReference>
<dbReference type="PANTHER" id="PTHR19211">
    <property type="entry name" value="ATP-BINDING TRANSPORT PROTEIN-RELATED"/>
    <property type="match status" value="1"/>
</dbReference>
<dbReference type="PANTHER" id="PTHR19211:SF14">
    <property type="entry name" value="ATP-BINDING CASSETTE SUB-FAMILY F MEMBER 1"/>
    <property type="match status" value="1"/>
</dbReference>
<dbReference type="PROSITE" id="PS00211">
    <property type="entry name" value="ABC_TRANSPORTER_1"/>
    <property type="match status" value="1"/>
</dbReference>
<dbReference type="Pfam" id="PF00005">
    <property type="entry name" value="ABC_tran"/>
    <property type="match status" value="2"/>
</dbReference>
<feature type="domain" description="ABC transporter" evidence="5">
    <location>
        <begin position="338"/>
        <end position="528"/>
    </location>
</feature>
<evidence type="ECO:0000256" key="4">
    <source>
        <dbReference type="SAM" id="Coils"/>
    </source>
</evidence>
<dbReference type="InterPro" id="IPR050611">
    <property type="entry name" value="ABCF"/>
</dbReference>
<keyword evidence="7" id="KW-1185">Reference proteome</keyword>
<reference evidence="6 7" key="1">
    <citation type="submission" date="2019-06" db="EMBL/GenBank/DDBJ databases">
        <title>Sequencing the genomes of 1000 actinobacteria strains.</title>
        <authorList>
            <person name="Klenk H.-P."/>
        </authorList>
    </citation>
    <scope>NUCLEOTIDE SEQUENCE [LARGE SCALE GENOMIC DNA]</scope>
    <source>
        <strain evidence="6 7">DSM 19828</strain>
    </source>
</reference>
<keyword evidence="2" id="KW-0547">Nucleotide-binding</keyword>
<feature type="domain" description="ABC transporter" evidence="5">
    <location>
        <begin position="9"/>
        <end position="256"/>
    </location>
</feature>
<evidence type="ECO:0000256" key="2">
    <source>
        <dbReference type="ARBA" id="ARBA00022741"/>
    </source>
</evidence>
<dbReference type="GO" id="GO:0016887">
    <property type="term" value="F:ATP hydrolysis activity"/>
    <property type="evidence" value="ECO:0007669"/>
    <property type="project" value="InterPro"/>
</dbReference>
<dbReference type="Proteomes" id="UP000320806">
    <property type="component" value="Unassembled WGS sequence"/>
</dbReference>
<comment type="caution">
    <text evidence="6">The sequence shown here is derived from an EMBL/GenBank/DDBJ whole genome shotgun (WGS) entry which is preliminary data.</text>
</comment>
<dbReference type="SMART" id="SM00382">
    <property type="entry name" value="AAA"/>
    <property type="match status" value="2"/>
</dbReference>
<organism evidence="6 7">
    <name type="scientific">Yimella lutea</name>
    <dbReference type="NCBI Taxonomy" id="587872"/>
    <lineage>
        <taxon>Bacteria</taxon>
        <taxon>Bacillati</taxon>
        <taxon>Actinomycetota</taxon>
        <taxon>Actinomycetes</taxon>
        <taxon>Micrococcales</taxon>
        <taxon>Dermacoccaceae</taxon>
        <taxon>Yimella</taxon>
    </lineage>
</organism>
<dbReference type="GO" id="GO:0005524">
    <property type="term" value="F:ATP binding"/>
    <property type="evidence" value="ECO:0007669"/>
    <property type="project" value="UniProtKB-KW"/>
</dbReference>
<evidence type="ECO:0000256" key="1">
    <source>
        <dbReference type="ARBA" id="ARBA00022737"/>
    </source>
</evidence>
<evidence type="ECO:0000313" key="7">
    <source>
        <dbReference type="Proteomes" id="UP000320806"/>
    </source>
</evidence>
<evidence type="ECO:0000313" key="6">
    <source>
        <dbReference type="EMBL" id="TQJ12755.1"/>
    </source>
</evidence>
<proteinExistence type="predicted"/>
<dbReference type="InterPro" id="IPR032781">
    <property type="entry name" value="ABC_tran_Xtn"/>
</dbReference>
<gene>
    <name evidence="6" type="ORF">FB459_0119</name>
</gene>
<dbReference type="PROSITE" id="PS50893">
    <property type="entry name" value="ABC_TRANSPORTER_2"/>
    <property type="match status" value="2"/>
</dbReference>
<dbReference type="OrthoDB" id="3239744at2"/>
<evidence type="ECO:0000256" key="3">
    <source>
        <dbReference type="ARBA" id="ARBA00022840"/>
    </source>
</evidence>